<protein>
    <submittedName>
        <fullName evidence="1">Serine hydrolase</fullName>
    </submittedName>
</protein>
<dbReference type="EMBL" id="JBBKAJ010000022">
    <property type="protein sequence ID" value="MEJ8633257.1"/>
    <property type="molecule type" value="Genomic_DNA"/>
</dbReference>
<keyword evidence="1" id="KW-0378">Hydrolase</keyword>
<comment type="caution">
    <text evidence="1">The sequence shown here is derived from an EMBL/GenBank/DDBJ whole genome shotgun (WGS) entry which is preliminary data.</text>
</comment>
<keyword evidence="2" id="KW-1185">Reference proteome</keyword>
<accession>A0ACC6PPG2</accession>
<name>A0ACC6PPG2_9ACTN</name>
<evidence type="ECO:0000313" key="1">
    <source>
        <dbReference type="EMBL" id="MEJ8633257.1"/>
    </source>
</evidence>
<gene>
    <name evidence="1" type="ORF">WKI67_07600</name>
</gene>
<dbReference type="Proteomes" id="UP001377168">
    <property type="component" value="Unassembled WGS sequence"/>
</dbReference>
<reference evidence="1" key="1">
    <citation type="submission" date="2024-03" db="EMBL/GenBank/DDBJ databases">
        <title>Novel Streptomyces species of biotechnological and ecological value are a feature of Machair soil.</title>
        <authorList>
            <person name="Prole J.R."/>
            <person name="Goodfellow M."/>
            <person name="Allenby N."/>
            <person name="Ward A.C."/>
        </authorList>
    </citation>
    <scope>NUCLEOTIDE SEQUENCE</scope>
    <source>
        <strain evidence="1">MS2.AVA.5</strain>
    </source>
</reference>
<sequence length="284" mass="30313">MKTHYQRFRRRWVLLAGTVLLGAACTAGPLPAVPPAAPVAGAPNPASVLPVAKARMSVGVAALDGDDWGVEVYGDGSTYDTASVVKVNILAALLLKVQDEDRKLTIREHTYATAMIEHSDNDSADALWRKIGRAEGLDAANKRLGLTSTKGGKGMHWGLTQTTAEDQLILLRAAFAEDSAAASSRTPPELSQPSRAYIQRLMSRTEAEQDWGVSAAAGSGWALKNGWLPRTKTGLWDINSVGRVTIDGRRYLIAVLSDGHASMESGISLVEKTAKEAIATVRGR</sequence>
<organism evidence="1 2">
    <name type="scientific">Streptomyces achmelvichensis</name>
    <dbReference type="NCBI Taxonomy" id="3134111"/>
    <lineage>
        <taxon>Bacteria</taxon>
        <taxon>Bacillati</taxon>
        <taxon>Actinomycetota</taxon>
        <taxon>Actinomycetes</taxon>
        <taxon>Kitasatosporales</taxon>
        <taxon>Streptomycetaceae</taxon>
        <taxon>Streptomyces</taxon>
    </lineage>
</organism>
<evidence type="ECO:0000313" key="2">
    <source>
        <dbReference type="Proteomes" id="UP001377168"/>
    </source>
</evidence>
<proteinExistence type="predicted"/>